<gene>
    <name evidence="1" type="ORF">J0X19_03110</name>
</gene>
<dbReference type="AlphaFoldDB" id="A0A939JBL9"/>
<comment type="caution">
    <text evidence="1">The sequence shown here is derived from an EMBL/GenBank/DDBJ whole genome shotgun (WGS) entry which is preliminary data.</text>
</comment>
<dbReference type="Pfam" id="PF19765">
    <property type="entry name" value="DUF6252"/>
    <property type="match status" value="1"/>
</dbReference>
<reference evidence="1" key="1">
    <citation type="submission" date="2021-03" db="EMBL/GenBank/DDBJ databases">
        <authorList>
            <person name="Kim M.K."/>
        </authorList>
    </citation>
    <scope>NUCLEOTIDE SEQUENCE</scope>
    <source>
        <strain evidence="1">BT186</strain>
    </source>
</reference>
<protein>
    <submittedName>
        <fullName evidence="1">Uncharacterized protein</fullName>
    </submittedName>
</protein>
<dbReference type="InterPro" id="IPR046219">
    <property type="entry name" value="DUF6252"/>
</dbReference>
<evidence type="ECO:0000313" key="2">
    <source>
        <dbReference type="Proteomes" id="UP000664144"/>
    </source>
</evidence>
<accession>A0A939JBL9</accession>
<dbReference type="EMBL" id="JAFLQZ010000002">
    <property type="protein sequence ID" value="MBO0356923.1"/>
    <property type="molecule type" value="Genomic_DNA"/>
</dbReference>
<proteinExistence type="predicted"/>
<dbReference type="Proteomes" id="UP000664144">
    <property type="component" value="Unassembled WGS sequence"/>
</dbReference>
<evidence type="ECO:0000313" key="1">
    <source>
        <dbReference type="EMBL" id="MBO0356923.1"/>
    </source>
</evidence>
<name>A0A939JBL9_9BACT</name>
<dbReference type="RefSeq" id="WP_206980991.1">
    <property type="nucleotide sequence ID" value="NZ_JAFLQZ010000002.1"/>
</dbReference>
<organism evidence="1 2">
    <name type="scientific">Hymenobacter telluris</name>
    <dbReference type="NCBI Taxonomy" id="2816474"/>
    <lineage>
        <taxon>Bacteria</taxon>
        <taxon>Pseudomonadati</taxon>
        <taxon>Bacteroidota</taxon>
        <taxon>Cytophagia</taxon>
        <taxon>Cytophagales</taxon>
        <taxon>Hymenobacteraceae</taxon>
        <taxon>Hymenobacter</taxon>
    </lineage>
</organism>
<sequence length="78" mass="8806">MGSYSLRNPQDTKASYDDVKSNCYWSTNDSATTYRRGTLTITRLDLTAGIISGTFDFTLYKPGCNSIRVTDGRFDYQL</sequence>
<keyword evidence="2" id="KW-1185">Reference proteome</keyword>